<dbReference type="Pfam" id="PF00682">
    <property type="entry name" value="HMGL-like"/>
    <property type="match status" value="1"/>
</dbReference>
<sequence length="522" mass="56856">MNTKLQIFDSTLRDGAQSANISFSVEDKLKVIETLDELGVDFIEAGNPYSNPAEMQFFQRVQALKLKRSKLVAFGSTRRKNISCEEDSNLKSLLAANTEYVAIFGKSHILHVTEVIKATPDENLCMIEESVRFLTEHGKKVIFDAEHFFDGYKADPAYALSALESAAAGGACILSLCDTNGGLFPDEAETIVRVVAEKFPSLVVGIHCHNDGGLAVADSVAAVCAGARHIQGTFLGFGERCGNANLSTIICNLQLKCGYLCLPAENMQKIYECAMTIAETANIAVPQNEPYIGMNAFAHKAGMHADGVLKCANSFEHVDPAVIGNKRRFLLSEISGKSAIYDKIKNYFPKVDKNGREMAIIAEELKNLAVQGYQFEAAEASFILRVSRILGHYTPSFELINYKIINEQPAIEGKVATAVVKIRVNGVTRIAASDGEGPVHAMDLALRSALTEFYPEIAGTALVDYKVRVLNSDKATAAKVRVLITTVNSTDSWTTVGVSEDIIEASWIALTDSIDYALMKRM</sequence>
<evidence type="ECO:0000256" key="3">
    <source>
        <dbReference type="ARBA" id="ARBA00022605"/>
    </source>
</evidence>
<dbReference type="SUPFAM" id="SSF110921">
    <property type="entry name" value="2-isopropylmalate synthase LeuA, allosteric (dimerisation) domain"/>
    <property type="match status" value="1"/>
</dbReference>
<dbReference type="RefSeq" id="WP_129223711.1">
    <property type="nucleotide sequence ID" value="NZ_SDOZ01000002.1"/>
</dbReference>
<dbReference type="GO" id="GO:0043714">
    <property type="term" value="F:(R)-citramalate synthase activity"/>
    <property type="evidence" value="ECO:0007669"/>
    <property type="project" value="UniProtKB-UniRule"/>
</dbReference>
<dbReference type="UniPathway" id="UPA00047">
    <property type="reaction ID" value="UER00066"/>
</dbReference>
<evidence type="ECO:0000259" key="10">
    <source>
        <dbReference type="PROSITE" id="PS50991"/>
    </source>
</evidence>
<keyword evidence="6" id="KW-0100">Branched-chain amino acid biosynthesis</keyword>
<keyword evidence="5 9" id="KW-0808">Transferase</keyword>
<dbReference type="SUPFAM" id="SSF51569">
    <property type="entry name" value="Aldolase"/>
    <property type="match status" value="1"/>
</dbReference>
<dbReference type="InterPro" id="IPR000891">
    <property type="entry name" value="PYR_CT"/>
</dbReference>
<organism evidence="11 12">
    <name type="scientific">Candidatus Borkfalkia ceftriaxoniphila</name>
    <dbReference type="NCBI Taxonomy" id="2508949"/>
    <lineage>
        <taxon>Bacteria</taxon>
        <taxon>Bacillati</taxon>
        <taxon>Bacillota</taxon>
        <taxon>Clostridia</taxon>
        <taxon>Christensenellales</taxon>
        <taxon>Christensenellaceae</taxon>
        <taxon>Candidatus Borkfalkia</taxon>
    </lineage>
</organism>
<dbReference type="InterPro" id="IPR002034">
    <property type="entry name" value="AIPM/Hcit_synth_CS"/>
</dbReference>
<comment type="caution">
    <text evidence="11">The sequence shown here is derived from an EMBL/GenBank/DDBJ whole genome shotgun (WGS) entry which is preliminary data.</text>
</comment>
<protein>
    <recommendedName>
        <fullName evidence="8">Citramalate synthase</fullName>
        <ecNumber evidence="8">2.3.3.21</ecNumber>
    </recommendedName>
</protein>
<dbReference type="PANTHER" id="PTHR43538">
    <property type="entry name" value="ALPHA-IPM SYNTHASE/HOMOCITRATE SYNTHASE"/>
    <property type="match status" value="1"/>
</dbReference>
<evidence type="ECO:0000256" key="1">
    <source>
        <dbReference type="ARBA" id="ARBA00004743"/>
    </source>
</evidence>
<dbReference type="CDD" id="cd07941">
    <property type="entry name" value="DRE_TIM_LeuA3"/>
    <property type="match status" value="1"/>
</dbReference>
<accession>A0A4Q2KD68</accession>
<evidence type="ECO:0000313" key="12">
    <source>
        <dbReference type="Proteomes" id="UP000291269"/>
    </source>
</evidence>
<dbReference type="AlphaFoldDB" id="A0A4Q2KD68"/>
<proteinExistence type="inferred from homology"/>
<dbReference type="Gene3D" id="1.10.238.260">
    <property type="match status" value="1"/>
</dbReference>
<dbReference type="InterPro" id="IPR036230">
    <property type="entry name" value="LeuA_allosteric_dom_sf"/>
</dbReference>
<evidence type="ECO:0000256" key="9">
    <source>
        <dbReference type="RuleBase" id="RU003523"/>
    </source>
</evidence>
<dbReference type="EC" id="2.3.3.21" evidence="8"/>
<dbReference type="PROSITE" id="PS00816">
    <property type="entry name" value="AIPM_HOMOCIT_SYNTH_2"/>
    <property type="match status" value="1"/>
</dbReference>
<dbReference type="InterPro" id="IPR054691">
    <property type="entry name" value="LeuA/HCS_post-cat"/>
</dbReference>
<dbReference type="InterPro" id="IPR005675">
    <property type="entry name" value="Citramal_synthase"/>
</dbReference>
<evidence type="ECO:0000256" key="4">
    <source>
        <dbReference type="ARBA" id="ARBA00022624"/>
    </source>
</evidence>
<dbReference type="Pfam" id="PF22617">
    <property type="entry name" value="HCS_D2"/>
    <property type="match status" value="1"/>
</dbReference>
<gene>
    <name evidence="11" type="ORF">ESZ91_02285</name>
</gene>
<comment type="similarity">
    <text evidence="2 9">Belongs to the alpha-IPM synthase/homocitrate synthase family.</text>
</comment>
<dbReference type="OrthoDB" id="9804858at2"/>
<dbReference type="InterPro" id="IPR013785">
    <property type="entry name" value="Aldolase_TIM"/>
</dbReference>
<evidence type="ECO:0000256" key="6">
    <source>
        <dbReference type="ARBA" id="ARBA00023304"/>
    </source>
</evidence>
<keyword evidence="3" id="KW-0028">Amino-acid biosynthesis</keyword>
<comment type="catalytic activity">
    <reaction evidence="7">
        <text>pyruvate + acetyl-CoA + H2O = (3R)-citramalate + CoA + H(+)</text>
        <dbReference type="Rhea" id="RHEA:19045"/>
        <dbReference type="ChEBI" id="CHEBI:15361"/>
        <dbReference type="ChEBI" id="CHEBI:15377"/>
        <dbReference type="ChEBI" id="CHEBI:15378"/>
        <dbReference type="ChEBI" id="CHEBI:30934"/>
        <dbReference type="ChEBI" id="CHEBI:57287"/>
        <dbReference type="ChEBI" id="CHEBI:57288"/>
        <dbReference type="EC" id="2.3.3.21"/>
    </reaction>
</comment>
<dbReference type="NCBIfam" id="TIGR00977">
    <property type="entry name" value="citramal_synth"/>
    <property type="match status" value="1"/>
</dbReference>
<dbReference type="PANTHER" id="PTHR43538:SF1">
    <property type="entry name" value="(R)-CITRAMALATE SYNTHASE"/>
    <property type="match status" value="1"/>
</dbReference>
<keyword evidence="4" id="KW-0412">Isoleucine biosynthesis</keyword>
<name>A0A4Q2KD68_9FIRM</name>
<dbReference type="GO" id="GO:0009098">
    <property type="term" value="P:L-leucine biosynthetic process"/>
    <property type="evidence" value="ECO:0007669"/>
    <property type="project" value="InterPro"/>
</dbReference>
<reference evidence="11 12" key="1">
    <citation type="journal article" date="2019" name="Gut">
        <title>Antibiotics-induced monodominance of a novel gut bacterial order.</title>
        <authorList>
            <person name="Hildebrand F."/>
            <person name="Moitinho-Silva L."/>
            <person name="Blasche S."/>
            <person name="Jahn M.T."/>
            <person name="Gossmann T.I."/>
            <person name="Heuerta-Cepas J."/>
            <person name="Hercog R."/>
            <person name="Luetge M."/>
            <person name="Bahram M."/>
            <person name="Pryszlak A."/>
            <person name="Alves R.J."/>
            <person name="Waszak S.M."/>
            <person name="Zhu A."/>
            <person name="Ye L."/>
            <person name="Costea P.I."/>
            <person name="Aalvink S."/>
            <person name="Belzer C."/>
            <person name="Forslund S.K."/>
            <person name="Sunagawa S."/>
            <person name="Hentschel U."/>
            <person name="Merten C."/>
            <person name="Patil K.R."/>
            <person name="Benes V."/>
            <person name="Bork P."/>
        </authorList>
    </citation>
    <scope>NUCLEOTIDE SEQUENCE [LARGE SCALE GENOMIC DNA]</scope>
    <source>
        <strain evidence="11 12">HDS1380</strain>
    </source>
</reference>
<dbReference type="PROSITE" id="PS50991">
    <property type="entry name" value="PYR_CT"/>
    <property type="match status" value="1"/>
</dbReference>
<evidence type="ECO:0000256" key="2">
    <source>
        <dbReference type="ARBA" id="ARBA00006154"/>
    </source>
</evidence>
<dbReference type="PROSITE" id="PS00815">
    <property type="entry name" value="AIPM_HOMOCIT_SYNTH_1"/>
    <property type="match status" value="1"/>
</dbReference>
<comment type="pathway">
    <text evidence="1">Amino-acid biosynthesis; L-isoleucine biosynthesis; 2-oxobutanoate from pyruvate: step 1/3.</text>
</comment>
<feature type="domain" description="Pyruvate carboxyltransferase" evidence="10">
    <location>
        <begin position="5"/>
        <end position="271"/>
    </location>
</feature>
<evidence type="ECO:0000313" key="11">
    <source>
        <dbReference type="EMBL" id="RXZ61231.1"/>
    </source>
</evidence>
<evidence type="ECO:0000256" key="7">
    <source>
        <dbReference type="ARBA" id="ARBA00048263"/>
    </source>
</evidence>
<dbReference type="InterPro" id="IPR013709">
    <property type="entry name" value="2-isopropylmalate_synth_dimer"/>
</dbReference>
<dbReference type="Proteomes" id="UP000291269">
    <property type="component" value="Unassembled WGS sequence"/>
</dbReference>
<evidence type="ECO:0000256" key="8">
    <source>
        <dbReference type="NCBIfam" id="TIGR00977"/>
    </source>
</evidence>
<dbReference type="GO" id="GO:0009097">
    <property type="term" value="P:isoleucine biosynthetic process"/>
    <property type="evidence" value="ECO:0007669"/>
    <property type="project" value="UniProtKB-UniRule"/>
</dbReference>
<dbReference type="GO" id="GO:0003852">
    <property type="term" value="F:2-isopropylmalate synthase activity"/>
    <property type="evidence" value="ECO:0007669"/>
    <property type="project" value="InterPro"/>
</dbReference>
<dbReference type="Pfam" id="PF08502">
    <property type="entry name" value="LeuA_dimer"/>
    <property type="match status" value="1"/>
</dbReference>
<dbReference type="Gene3D" id="3.30.160.270">
    <property type="match status" value="1"/>
</dbReference>
<dbReference type="Gene3D" id="3.20.20.70">
    <property type="entry name" value="Aldolase class I"/>
    <property type="match status" value="1"/>
</dbReference>
<evidence type="ECO:0000256" key="5">
    <source>
        <dbReference type="ARBA" id="ARBA00022679"/>
    </source>
</evidence>
<keyword evidence="12" id="KW-1185">Reference proteome</keyword>
<dbReference type="SMART" id="SM00917">
    <property type="entry name" value="LeuA_dimer"/>
    <property type="match status" value="1"/>
</dbReference>
<dbReference type="EMBL" id="SDOZ01000002">
    <property type="protein sequence ID" value="RXZ61231.1"/>
    <property type="molecule type" value="Genomic_DNA"/>
</dbReference>